<keyword evidence="1" id="KW-0812">Transmembrane</keyword>
<organism evidence="2">
    <name type="scientific">Cacopsylla melanoneura</name>
    <dbReference type="NCBI Taxonomy" id="428564"/>
    <lineage>
        <taxon>Eukaryota</taxon>
        <taxon>Metazoa</taxon>
        <taxon>Ecdysozoa</taxon>
        <taxon>Arthropoda</taxon>
        <taxon>Hexapoda</taxon>
        <taxon>Insecta</taxon>
        <taxon>Pterygota</taxon>
        <taxon>Neoptera</taxon>
        <taxon>Paraneoptera</taxon>
        <taxon>Hemiptera</taxon>
        <taxon>Sternorrhyncha</taxon>
        <taxon>Psylloidea</taxon>
        <taxon>Psyllidae</taxon>
        <taxon>Psyllinae</taxon>
        <taxon>Cacopsylla</taxon>
    </lineage>
</organism>
<dbReference type="EMBL" id="HBUF01560938">
    <property type="protein sequence ID" value="CAG6762328.1"/>
    <property type="molecule type" value="Transcribed_RNA"/>
</dbReference>
<evidence type="ECO:0000256" key="1">
    <source>
        <dbReference type="SAM" id="Phobius"/>
    </source>
</evidence>
<accession>A0A8D9EQ64</accession>
<proteinExistence type="predicted"/>
<evidence type="ECO:0000313" key="2">
    <source>
        <dbReference type="EMBL" id="CAG6762328.1"/>
    </source>
</evidence>
<reference evidence="2" key="1">
    <citation type="submission" date="2021-05" db="EMBL/GenBank/DDBJ databases">
        <authorList>
            <person name="Alioto T."/>
            <person name="Alioto T."/>
            <person name="Gomez Garrido J."/>
        </authorList>
    </citation>
    <scope>NUCLEOTIDE SEQUENCE</scope>
</reference>
<protein>
    <submittedName>
        <fullName evidence="2">Uncharacterized protein</fullName>
    </submittedName>
</protein>
<feature type="transmembrane region" description="Helical" evidence="1">
    <location>
        <begin position="52"/>
        <end position="77"/>
    </location>
</feature>
<keyword evidence="1" id="KW-0472">Membrane</keyword>
<dbReference type="AlphaFoldDB" id="A0A8D9EQ64"/>
<name>A0A8D9EQ64_9HEMI</name>
<sequence length="111" mass="12611">MGLKRGFQNVYEPAVCELGSTNEPILDISPYFAPLYPNSIILTIISCSYCDLFVLCTIKFILILSTYLILLLCLLFLSFCYHLIIYLFLLSTYTLYLVILTTELMSSPISS</sequence>
<keyword evidence="1" id="KW-1133">Transmembrane helix</keyword>